<reference evidence="2 3" key="1">
    <citation type="submission" date="2019-09" db="EMBL/GenBank/DDBJ databases">
        <title>Genome sequencing of strain KACC 21233.</title>
        <authorList>
            <person name="Heo J."/>
            <person name="Kim S.-J."/>
            <person name="Kim J.-S."/>
            <person name="Hong S.-B."/>
            <person name="Kwon S.-W."/>
        </authorList>
    </citation>
    <scope>NUCLEOTIDE SEQUENCE [LARGE SCALE GENOMIC DNA]</scope>
    <source>
        <strain evidence="2 3">KACC 21233</strain>
    </source>
</reference>
<dbReference type="PANTHER" id="PTHR12126">
    <property type="entry name" value="NADH-UBIQUINONE OXIDOREDUCTASE 39 KDA SUBUNIT-RELATED"/>
    <property type="match status" value="1"/>
</dbReference>
<organism evidence="2 3">
    <name type="scientific">Acetobacter vaccinii</name>
    <dbReference type="NCBI Taxonomy" id="2592655"/>
    <lineage>
        <taxon>Bacteria</taxon>
        <taxon>Pseudomonadati</taxon>
        <taxon>Pseudomonadota</taxon>
        <taxon>Alphaproteobacteria</taxon>
        <taxon>Acetobacterales</taxon>
        <taxon>Acetobacteraceae</taxon>
        <taxon>Acetobacter</taxon>
    </lineage>
</organism>
<dbReference type="PANTHER" id="PTHR12126:SF11">
    <property type="entry name" value="NADH DEHYDROGENASE [UBIQUINONE] 1 ALPHA SUBCOMPLEX SUBUNIT 9, MITOCHONDRIAL"/>
    <property type="match status" value="1"/>
</dbReference>
<sequence length="318" mass="33569">MGDSKVAAVFGGNGFIGQYVVQQLALAGYTVRVASRRPDQGALLRPLGRLGQVAPFYASVLDDASVACVVRGADVVVNLVAVLSPSGRQTLKAVNVEGAGRVARLAAQAGVGRFIHMSALGASTTASSAYARSRAEGEAQVQQYRPDAAIIRPSVVFGPEDNFFNLFAMLARYLPALPVYGARTRVQPVYAGDVARVVAALAQQDGSVARVWSLGGPSVMTMADIATLVLEETRKDKSLFHVPGWLARLQATVLERLPGALLTHDALRLLATDNVLPGGETGFESFGLTPRTVQSCVPFYLERYRAGGGRSGIVVGEL</sequence>
<evidence type="ECO:0000259" key="1">
    <source>
        <dbReference type="Pfam" id="PF01370"/>
    </source>
</evidence>
<dbReference type="SUPFAM" id="SSF51735">
    <property type="entry name" value="NAD(P)-binding Rossmann-fold domains"/>
    <property type="match status" value="1"/>
</dbReference>
<dbReference type="GO" id="GO:0044877">
    <property type="term" value="F:protein-containing complex binding"/>
    <property type="evidence" value="ECO:0007669"/>
    <property type="project" value="TreeGrafter"/>
</dbReference>
<dbReference type="CDD" id="cd05271">
    <property type="entry name" value="NDUFA9_like_SDR_a"/>
    <property type="match status" value="1"/>
</dbReference>
<dbReference type="InterPro" id="IPR001509">
    <property type="entry name" value="Epimerase_deHydtase"/>
</dbReference>
<name>A0A5C1YRV7_9PROT</name>
<dbReference type="InterPro" id="IPR051207">
    <property type="entry name" value="ComplexI_NDUFA9_subunit"/>
</dbReference>
<dbReference type="OrthoDB" id="9776313at2"/>
<dbReference type="RefSeq" id="WP_149279343.1">
    <property type="nucleotide sequence ID" value="NZ_CP043506.1"/>
</dbReference>
<proteinExistence type="predicted"/>
<dbReference type="Pfam" id="PF01370">
    <property type="entry name" value="Epimerase"/>
    <property type="match status" value="1"/>
</dbReference>
<dbReference type="EMBL" id="CP043506">
    <property type="protein sequence ID" value="QEO17667.1"/>
    <property type="molecule type" value="Genomic_DNA"/>
</dbReference>
<gene>
    <name evidence="2" type="ORF">FLP30_07970</name>
</gene>
<dbReference type="Proteomes" id="UP000324536">
    <property type="component" value="Chromosome"/>
</dbReference>
<evidence type="ECO:0000313" key="3">
    <source>
        <dbReference type="Proteomes" id="UP000324536"/>
    </source>
</evidence>
<dbReference type="KEGG" id="acek:FLP30_07970"/>
<dbReference type="InterPro" id="IPR036291">
    <property type="entry name" value="NAD(P)-bd_dom_sf"/>
</dbReference>
<dbReference type="AlphaFoldDB" id="A0A5C1YRV7"/>
<evidence type="ECO:0000313" key="2">
    <source>
        <dbReference type="EMBL" id="QEO17667.1"/>
    </source>
</evidence>
<dbReference type="Gene3D" id="3.40.50.720">
    <property type="entry name" value="NAD(P)-binding Rossmann-like Domain"/>
    <property type="match status" value="1"/>
</dbReference>
<accession>A0A5C1YRV7</accession>
<protein>
    <submittedName>
        <fullName evidence="2">Complex I NDUFA9 subunit family protein</fullName>
    </submittedName>
</protein>
<keyword evidence="3" id="KW-1185">Reference proteome</keyword>
<feature type="domain" description="NAD-dependent epimerase/dehydratase" evidence="1">
    <location>
        <begin position="8"/>
        <end position="214"/>
    </location>
</feature>